<evidence type="ECO:0000313" key="3">
    <source>
        <dbReference type="Proteomes" id="UP000242141"/>
    </source>
</evidence>
<feature type="transmembrane region" description="Helical" evidence="1">
    <location>
        <begin position="65"/>
        <end position="86"/>
    </location>
</feature>
<keyword evidence="1" id="KW-1133">Transmembrane helix</keyword>
<organism evidence="2 3">
    <name type="scientific">Candidatus Hepatoplasma crinochetorum</name>
    <dbReference type="NCBI Taxonomy" id="295596"/>
    <lineage>
        <taxon>Bacteria</taxon>
        <taxon>Bacillati</taxon>
        <taxon>Mycoplasmatota</taxon>
        <taxon>Mollicutes</taxon>
        <taxon>Candidatus Hepatoplasmataceae</taxon>
        <taxon>Candidatus Hepatoplasma</taxon>
    </lineage>
</organism>
<proteinExistence type="predicted"/>
<dbReference type="SUPFAM" id="SSF81665">
    <property type="entry name" value="Calcium ATPase, transmembrane domain M"/>
    <property type="match status" value="1"/>
</dbReference>
<dbReference type="EMBL" id="CWGI01000001">
    <property type="protein sequence ID" value="CRX36807.1"/>
    <property type="molecule type" value="Genomic_DNA"/>
</dbReference>
<name>A0A0G7ZKY1_9MOLU</name>
<evidence type="ECO:0000256" key="1">
    <source>
        <dbReference type="SAM" id="Phobius"/>
    </source>
</evidence>
<gene>
    <name evidence="2" type="ORF">HEPPS_00060</name>
</gene>
<keyword evidence="1" id="KW-0472">Membrane</keyword>
<keyword evidence="3" id="KW-1185">Reference proteome</keyword>
<feature type="transmembrane region" description="Helical" evidence="1">
    <location>
        <begin position="33"/>
        <end position="53"/>
    </location>
</feature>
<sequence length="156" mass="19360">MNNNKIKRNKQHEIIRLKRLEHRKLIREKFKKYFLWRLWWQFIIVWIIILILLLTIFKPSETQDWAVFIEFLFASIISLIAIYFTLIIDRQTSKSLDEIDILIKNTKKIIEEEKTQKIKTDKFKYNEKYLNFVNQDFYDKNIDLKKKYENKIINKK</sequence>
<dbReference type="AlphaFoldDB" id="A0A0G7ZKY1"/>
<dbReference type="InterPro" id="IPR023298">
    <property type="entry name" value="ATPase_P-typ_TM_dom_sf"/>
</dbReference>
<evidence type="ECO:0000313" key="2">
    <source>
        <dbReference type="EMBL" id="CRX36807.1"/>
    </source>
</evidence>
<dbReference type="Proteomes" id="UP000242141">
    <property type="component" value="Unassembled WGS sequence"/>
</dbReference>
<reference evidence="3" key="1">
    <citation type="submission" date="2015-05" db="EMBL/GenBank/DDBJ databases">
        <authorList>
            <person name="Collingro A."/>
        </authorList>
    </citation>
    <scope>NUCLEOTIDE SEQUENCE [LARGE SCALE GENOMIC DNA]</scope>
    <source>
        <strain evidence="3">Ps</strain>
    </source>
</reference>
<keyword evidence="1" id="KW-0812">Transmembrane</keyword>
<protein>
    <submittedName>
        <fullName evidence="2">Uncharacterized protein</fullName>
    </submittedName>
</protein>
<accession>A0A0G7ZKY1</accession>